<keyword evidence="3" id="KW-0808">Transferase</keyword>
<dbReference type="PANTHER" id="PTHR39962:SF1">
    <property type="entry name" value="LPXI FAMILY PROTEIN"/>
    <property type="match status" value="1"/>
</dbReference>
<evidence type="ECO:0000259" key="2">
    <source>
        <dbReference type="Pfam" id="PF17930"/>
    </source>
</evidence>
<name>A0A917EIY7_9RHOB</name>
<evidence type="ECO:0000313" key="4">
    <source>
        <dbReference type="Proteomes" id="UP000606730"/>
    </source>
</evidence>
<dbReference type="InterPro" id="IPR053174">
    <property type="entry name" value="LpxI"/>
</dbReference>
<reference evidence="3" key="1">
    <citation type="journal article" date="2014" name="Int. J. Syst. Evol. Microbiol.">
        <title>Complete genome sequence of Corynebacterium casei LMG S-19264T (=DSM 44701T), isolated from a smear-ripened cheese.</title>
        <authorList>
            <consortium name="US DOE Joint Genome Institute (JGI-PGF)"/>
            <person name="Walter F."/>
            <person name="Albersmeier A."/>
            <person name="Kalinowski J."/>
            <person name="Ruckert C."/>
        </authorList>
    </citation>
    <scope>NUCLEOTIDE SEQUENCE</scope>
    <source>
        <strain evidence="3">CGMCC 1.16012</strain>
    </source>
</reference>
<dbReference type="Pfam" id="PF06230">
    <property type="entry name" value="LpxI_C"/>
    <property type="match status" value="1"/>
</dbReference>
<accession>A0A917EIY7</accession>
<organism evidence="3 4">
    <name type="scientific">Actibacterium pelagium</name>
    <dbReference type="NCBI Taxonomy" id="2029103"/>
    <lineage>
        <taxon>Bacteria</taxon>
        <taxon>Pseudomonadati</taxon>
        <taxon>Pseudomonadota</taxon>
        <taxon>Alphaproteobacteria</taxon>
        <taxon>Rhodobacterales</taxon>
        <taxon>Roseobacteraceae</taxon>
        <taxon>Actibacterium</taxon>
    </lineage>
</organism>
<keyword evidence="3" id="KW-0548">Nucleotidyltransferase</keyword>
<dbReference type="Proteomes" id="UP000606730">
    <property type="component" value="Unassembled WGS sequence"/>
</dbReference>
<dbReference type="PANTHER" id="PTHR39962">
    <property type="entry name" value="BLL4848 PROTEIN"/>
    <property type="match status" value="1"/>
</dbReference>
<dbReference type="Gene3D" id="3.40.140.80">
    <property type="match status" value="1"/>
</dbReference>
<dbReference type="EMBL" id="BMKN01000001">
    <property type="protein sequence ID" value="GGE42347.1"/>
    <property type="molecule type" value="Genomic_DNA"/>
</dbReference>
<dbReference type="RefSeq" id="WP_095596373.1">
    <property type="nucleotide sequence ID" value="NZ_BMKN01000001.1"/>
</dbReference>
<evidence type="ECO:0000259" key="1">
    <source>
        <dbReference type="Pfam" id="PF06230"/>
    </source>
</evidence>
<dbReference type="OrthoDB" id="9789836at2"/>
<feature type="domain" description="LpxI N-terminal" evidence="2">
    <location>
        <begin position="2"/>
        <end position="124"/>
    </location>
</feature>
<gene>
    <name evidence="3" type="ORF">GCM10011517_07420</name>
</gene>
<dbReference type="Gene3D" id="3.40.50.20">
    <property type="match status" value="1"/>
</dbReference>
<sequence>MLALVAGQGGLPAILLAQVTGPVTVAALEGFPPEVDVDLIFRVEQLGSFLNELDTRGVDRVCFAGSLARPALDPEAVDAATLPYVERIIQSLQKGDDGALREVLSIFEERGFQVVAAHEVAPALLPGTGVATKQTPSVQDEKDAARAGQILKATAEADIGQGCVVSHGQALAVEALGGTDWMLETLANDRPKAAAPGGIFAKAPKPGQDRRVDLPVVGPDTVRAVARAGLNGLVIEAGGVMVLDWDNTVRLANEHELFLWVREAD</sequence>
<dbReference type="InterPro" id="IPR043167">
    <property type="entry name" value="LpxI_C_sf"/>
</dbReference>
<dbReference type="Pfam" id="PF17930">
    <property type="entry name" value="LpxI_N"/>
    <property type="match status" value="1"/>
</dbReference>
<dbReference type="InterPro" id="IPR041255">
    <property type="entry name" value="LpxI_N"/>
</dbReference>
<dbReference type="GO" id="GO:0016779">
    <property type="term" value="F:nucleotidyltransferase activity"/>
    <property type="evidence" value="ECO:0007669"/>
    <property type="project" value="UniProtKB-KW"/>
</dbReference>
<reference evidence="3" key="2">
    <citation type="submission" date="2020-09" db="EMBL/GenBank/DDBJ databases">
        <authorList>
            <person name="Sun Q."/>
            <person name="Zhou Y."/>
        </authorList>
    </citation>
    <scope>NUCLEOTIDE SEQUENCE</scope>
    <source>
        <strain evidence="3">CGMCC 1.16012</strain>
    </source>
</reference>
<dbReference type="AlphaFoldDB" id="A0A917EIY7"/>
<evidence type="ECO:0000313" key="3">
    <source>
        <dbReference type="EMBL" id="GGE42347.1"/>
    </source>
</evidence>
<dbReference type="InterPro" id="IPR010415">
    <property type="entry name" value="LpxI_C"/>
</dbReference>
<proteinExistence type="predicted"/>
<protein>
    <submittedName>
        <fullName evidence="3">Phosphatidate cytidylyltransferase</fullName>
    </submittedName>
</protein>
<comment type="caution">
    <text evidence="3">The sequence shown here is derived from an EMBL/GenBank/DDBJ whole genome shotgun (WGS) entry which is preliminary data.</text>
</comment>
<feature type="domain" description="LpxI C-terminal" evidence="1">
    <location>
        <begin position="128"/>
        <end position="260"/>
    </location>
</feature>
<keyword evidence="4" id="KW-1185">Reference proteome</keyword>